<evidence type="ECO:0000256" key="1">
    <source>
        <dbReference type="ARBA" id="ARBA00022729"/>
    </source>
</evidence>
<feature type="domain" description="G5" evidence="3">
    <location>
        <begin position="165"/>
        <end position="245"/>
    </location>
</feature>
<name>A0A4R4E2C8_9BACL</name>
<keyword evidence="2" id="KW-0812">Transmembrane</keyword>
<dbReference type="InterPro" id="IPR010611">
    <property type="entry name" value="3D_dom"/>
</dbReference>
<sequence>MGQISEEETHVERSSSTTFAMRWKHENLRYVFLPAIFTCVIIMMFMVLMYGTATKRIYVVVNGKETVVETQQWEVNRLLDEQAITMGAYDKINLPLDSKLKDGDRVVIDYAQPFQLTADGKTETKYTTAKTVSSALQEYQVELGKEDKIVPSLASALTPNSQIKIVRVQKVEQDVTEEIPYDTVKQDDAKLAKGKQEIVQEGKEGVLLKQIVKVYEDGVLVAENLLDQTIQEPSVNKIVAVGTKSEVVTLSLKDKPDQKLSKGDINFNYKEILNNVSLTAYTADGGGKAKDDPHYGYTASGTKVTEGRTIAVDPKLIPLGWWVYIDGIGFRRAEDTGGAIKGKTIDVYYEDEDYVNRFGRKRGYTVYVIGPKKPVVD</sequence>
<keyword evidence="1" id="KW-0732">Signal</keyword>
<evidence type="ECO:0000259" key="3">
    <source>
        <dbReference type="PROSITE" id="PS51109"/>
    </source>
</evidence>
<keyword evidence="2" id="KW-0472">Membrane</keyword>
<dbReference type="Gene3D" id="2.20.230.10">
    <property type="entry name" value="Resuscitation-promoting factor rpfb"/>
    <property type="match status" value="1"/>
</dbReference>
<keyword evidence="5" id="KW-1185">Reference proteome</keyword>
<protein>
    <submittedName>
        <fullName evidence="4">DUF348 domain-containing protein</fullName>
    </submittedName>
</protein>
<dbReference type="OrthoDB" id="9798935at2"/>
<dbReference type="SMART" id="SM01208">
    <property type="entry name" value="G5"/>
    <property type="match status" value="1"/>
</dbReference>
<dbReference type="PROSITE" id="PS51109">
    <property type="entry name" value="G5"/>
    <property type="match status" value="1"/>
</dbReference>
<keyword evidence="2" id="KW-1133">Transmembrane helix</keyword>
<dbReference type="AlphaFoldDB" id="A0A4R4E2C8"/>
<dbReference type="Pfam" id="PF06725">
    <property type="entry name" value="3D"/>
    <property type="match status" value="1"/>
</dbReference>
<accession>A0A4R4E2C8</accession>
<dbReference type="EMBL" id="SKFG01000044">
    <property type="protein sequence ID" value="TCZ70543.1"/>
    <property type="molecule type" value="Genomic_DNA"/>
</dbReference>
<dbReference type="GO" id="GO:0009254">
    <property type="term" value="P:peptidoglycan turnover"/>
    <property type="evidence" value="ECO:0007669"/>
    <property type="project" value="InterPro"/>
</dbReference>
<dbReference type="Proteomes" id="UP000295418">
    <property type="component" value="Unassembled WGS sequence"/>
</dbReference>
<reference evidence="4 5" key="1">
    <citation type="submission" date="2019-03" db="EMBL/GenBank/DDBJ databases">
        <authorList>
            <person name="Kim M.K.M."/>
        </authorList>
    </citation>
    <scope>NUCLEOTIDE SEQUENCE [LARGE SCALE GENOMIC DNA]</scope>
    <source>
        <strain evidence="4 5">18JY21-1</strain>
    </source>
</reference>
<dbReference type="Pfam" id="PF07501">
    <property type="entry name" value="G5"/>
    <property type="match status" value="1"/>
</dbReference>
<dbReference type="GO" id="GO:0019867">
    <property type="term" value="C:outer membrane"/>
    <property type="evidence" value="ECO:0007669"/>
    <property type="project" value="InterPro"/>
</dbReference>
<feature type="transmembrane region" description="Helical" evidence="2">
    <location>
        <begin position="30"/>
        <end position="51"/>
    </location>
</feature>
<dbReference type="CDD" id="cd14667">
    <property type="entry name" value="3D_containing_proteins"/>
    <property type="match status" value="1"/>
</dbReference>
<dbReference type="InterPro" id="IPR036908">
    <property type="entry name" value="RlpA-like_sf"/>
</dbReference>
<dbReference type="PANTHER" id="PTHR39160:SF4">
    <property type="entry name" value="RESUSCITATION-PROMOTING FACTOR RPFB"/>
    <property type="match status" value="1"/>
</dbReference>
<dbReference type="InterPro" id="IPR059180">
    <property type="entry name" value="3D_YorM"/>
</dbReference>
<dbReference type="InterPro" id="IPR051933">
    <property type="entry name" value="Resuscitation_pf_RpfB"/>
</dbReference>
<dbReference type="InterPro" id="IPR011098">
    <property type="entry name" value="G5_dom"/>
</dbReference>
<dbReference type="Pfam" id="PF03990">
    <property type="entry name" value="DUF348"/>
    <property type="match status" value="2"/>
</dbReference>
<dbReference type="SUPFAM" id="SSF50685">
    <property type="entry name" value="Barwin-like endoglucanases"/>
    <property type="match status" value="1"/>
</dbReference>
<evidence type="ECO:0000313" key="4">
    <source>
        <dbReference type="EMBL" id="TCZ70543.1"/>
    </source>
</evidence>
<dbReference type="GO" id="GO:0004553">
    <property type="term" value="F:hydrolase activity, hydrolyzing O-glycosyl compounds"/>
    <property type="evidence" value="ECO:0007669"/>
    <property type="project" value="InterPro"/>
</dbReference>
<organism evidence="4 5">
    <name type="scientific">Paenibacillus albiflavus</name>
    <dbReference type="NCBI Taxonomy" id="2545760"/>
    <lineage>
        <taxon>Bacteria</taxon>
        <taxon>Bacillati</taxon>
        <taxon>Bacillota</taxon>
        <taxon>Bacilli</taxon>
        <taxon>Bacillales</taxon>
        <taxon>Paenibacillaceae</taxon>
        <taxon>Paenibacillus</taxon>
    </lineage>
</organism>
<dbReference type="InterPro" id="IPR007137">
    <property type="entry name" value="DUF348"/>
</dbReference>
<comment type="caution">
    <text evidence="4">The sequence shown here is derived from an EMBL/GenBank/DDBJ whole genome shotgun (WGS) entry which is preliminary data.</text>
</comment>
<dbReference type="PANTHER" id="PTHR39160">
    <property type="entry name" value="CELL WALL-BINDING PROTEIN YOCH"/>
    <property type="match status" value="1"/>
</dbReference>
<dbReference type="RefSeq" id="WP_132420435.1">
    <property type="nucleotide sequence ID" value="NZ_SKFG01000044.1"/>
</dbReference>
<evidence type="ECO:0000313" key="5">
    <source>
        <dbReference type="Proteomes" id="UP000295418"/>
    </source>
</evidence>
<gene>
    <name evidence="4" type="ORF">E0485_23200</name>
</gene>
<proteinExistence type="predicted"/>
<dbReference type="Gene3D" id="2.40.40.10">
    <property type="entry name" value="RlpA-like domain"/>
    <property type="match status" value="1"/>
</dbReference>
<evidence type="ECO:0000256" key="2">
    <source>
        <dbReference type="SAM" id="Phobius"/>
    </source>
</evidence>